<dbReference type="GO" id="GO:0034246">
    <property type="term" value="F:mitochondrial transcription factor activity"/>
    <property type="evidence" value="ECO:0007669"/>
    <property type="project" value="TreeGrafter"/>
</dbReference>
<evidence type="ECO:0000256" key="2">
    <source>
        <dbReference type="ARBA" id="ARBA00022603"/>
    </source>
</evidence>
<dbReference type="Gene3D" id="1.10.8.100">
    <property type="entry name" value="Ribosomal RNA adenine dimethylase-like, domain 2"/>
    <property type="match status" value="1"/>
</dbReference>
<comment type="function">
    <text evidence="6">Mitochondrial transcription factor that confers selective promoter recognition on the core subunit of the yeast mitochondrial RNA polymerase. Interacts with DNA in a non-specific manner.</text>
</comment>
<comment type="subcellular location">
    <subcellularLocation>
        <location evidence="1">Mitochondrion</location>
    </subcellularLocation>
</comment>
<dbReference type="GO" id="GO:0003723">
    <property type="term" value="F:RNA binding"/>
    <property type="evidence" value="ECO:0007669"/>
    <property type="project" value="UniProtKB-KW"/>
</dbReference>
<keyword evidence="7" id="KW-0698">rRNA processing</keyword>
<organism evidence="8 9">
    <name type="scientific">Gymnopilus dilepis</name>
    <dbReference type="NCBI Taxonomy" id="231916"/>
    <lineage>
        <taxon>Eukaryota</taxon>
        <taxon>Fungi</taxon>
        <taxon>Dikarya</taxon>
        <taxon>Basidiomycota</taxon>
        <taxon>Agaricomycotina</taxon>
        <taxon>Agaricomycetes</taxon>
        <taxon>Agaricomycetidae</taxon>
        <taxon>Agaricales</taxon>
        <taxon>Agaricineae</taxon>
        <taxon>Hymenogastraceae</taxon>
        <taxon>Gymnopilus</taxon>
    </lineage>
</organism>
<dbReference type="SUPFAM" id="SSF53335">
    <property type="entry name" value="S-adenosyl-L-methionine-dependent methyltransferases"/>
    <property type="match status" value="1"/>
</dbReference>
<dbReference type="PANTHER" id="PTHR11727:SF17">
    <property type="entry name" value="DIMETHYLADENOSINE TRANSFERASE 1, MITOCHONDRIAL"/>
    <property type="match status" value="1"/>
</dbReference>
<dbReference type="InterPro" id="IPR029063">
    <property type="entry name" value="SAM-dependent_MTases_sf"/>
</dbReference>
<dbReference type="GO" id="GO:0006391">
    <property type="term" value="P:transcription initiation at mitochondrial promoter"/>
    <property type="evidence" value="ECO:0007669"/>
    <property type="project" value="TreeGrafter"/>
</dbReference>
<dbReference type="Pfam" id="PF00398">
    <property type="entry name" value="RrnaAD"/>
    <property type="match status" value="1"/>
</dbReference>
<dbReference type="InParanoid" id="A0A409VGP6"/>
<dbReference type="STRING" id="231916.A0A409VGP6"/>
<dbReference type="FunCoup" id="A0A409VGP6">
    <property type="interactions" value="12"/>
</dbReference>
<evidence type="ECO:0000256" key="1">
    <source>
        <dbReference type="ARBA" id="ARBA00004173"/>
    </source>
</evidence>
<evidence type="ECO:0000313" key="9">
    <source>
        <dbReference type="Proteomes" id="UP000284706"/>
    </source>
</evidence>
<comment type="caution">
    <text evidence="8">The sequence shown here is derived from an EMBL/GenBank/DDBJ whole genome shotgun (WGS) entry which is preliminary data.</text>
</comment>
<dbReference type="AlphaFoldDB" id="A0A409VGP6"/>
<proteinExistence type="inferred from homology"/>
<dbReference type="InterPro" id="IPR001737">
    <property type="entry name" value="KsgA/Erm"/>
</dbReference>
<evidence type="ECO:0000256" key="4">
    <source>
        <dbReference type="ARBA" id="ARBA00022691"/>
    </source>
</evidence>
<dbReference type="OrthoDB" id="16079at2759"/>
<protein>
    <recommendedName>
        <fullName evidence="7">rRNA adenine N(6)-methyltransferase</fullName>
        <ecNumber evidence="7">2.1.1.-</ecNumber>
    </recommendedName>
</protein>
<comment type="similarity">
    <text evidence="7">Belongs to the class I-like SAM-binding methyltransferase superfamily. rRNA adenine N(6)-methyltransferase family.</text>
</comment>
<dbReference type="EMBL" id="NHYE01005653">
    <property type="protein sequence ID" value="PPQ65429.1"/>
    <property type="molecule type" value="Genomic_DNA"/>
</dbReference>
<keyword evidence="5" id="KW-0694">RNA-binding</keyword>
<evidence type="ECO:0000256" key="5">
    <source>
        <dbReference type="ARBA" id="ARBA00022884"/>
    </source>
</evidence>
<evidence type="ECO:0000256" key="3">
    <source>
        <dbReference type="ARBA" id="ARBA00022679"/>
    </source>
</evidence>
<evidence type="ECO:0000256" key="6">
    <source>
        <dbReference type="ARBA" id="ARBA00024915"/>
    </source>
</evidence>
<keyword evidence="2 7" id="KW-0489">Methyltransferase</keyword>
<keyword evidence="4 7" id="KW-0949">S-adenosyl-L-methionine</keyword>
<gene>
    <name evidence="8" type="ORF">CVT26_000081</name>
</gene>
<accession>A0A409VGP6</accession>
<dbReference type="Proteomes" id="UP000284706">
    <property type="component" value="Unassembled WGS sequence"/>
</dbReference>
<dbReference type="EC" id="2.1.1.-" evidence="7"/>
<dbReference type="PANTHER" id="PTHR11727">
    <property type="entry name" value="DIMETHYLADENOSINE TRANSFERASE"/>
    <property type="match status" value="1"/>
</dbReference>
<keyword evidence="9" id="KW-1185">Reference proteome</keyword>
<dbReference type="Gene3D" id="3.40.50.150">
    <property type="entry name" value="Vaccinia Virus protein VP39"/>
    <property type="match status" value="1"/>
</dbReference>
<keyword evidence="3 7" id="KW-0808">Transferase</keyword>
<evidence type="ECO:0000313" key="8">
    <source>
        <dbReference type="EMBL" id="PPQ65429.1"/>
    </source>
</evidence>
<dbReference type="InterPro" id="IPR023165">
    <property type="entry name" value="rRNA_Ade_diMease-like_C"/>
</dbReference>
<evidence type="ECO:0000256" key="7">
    <source>
        <dbReference type="RuleBase" id="RU362106"/>
    </source>
</evidence>
<dbReference type="GO" id="GO:0005759">
    <property type="term" value="C:mitochondrial matrix"/>
    <property type="evidence" value="ECO:0007669"/>
    <property type="project" value="TreeGrafter"/>
</dbReference>
<sequence>MASTRLSAALRQSTRCTGRDSGYLLFSSQSLPRCRFASTAATKDTLPPGVIKERRRVTKHLAKARQAPSELMESDGIDVVADGEQNSKVHLPPISTWRRVFRITKEVGKRVSMRNPATCRKLAEAYVPEGSKDRVVIEASPGPGQLTRALLNLPRERIRKLIVLEPVSQYLDWLKPLEEVDDRLKVLPFNGHSWSSYTKINDMGLLNDVETVEWKDPHPQLTFIMTMPPFVDGEQLVAQLLRTIPDRQWLQQYGRVPMHFLLTSRMWERLKAPAGTMARCKVSVMAQAAADMTESIPFDDLQPYADHFHPERHNTYDLKYGDLDLRRLGIPYASASVMPLAHPYIEPGDLDYWDYCARKLFVQKATAIQKCIIALGPGAINLLDKLSSEGEYKLDLKKIPRDFDIQDWAKVVKVFKEWPFRPEDLGIDTVHMVHQHNR</sequence>
<name>A0A409VGP6_9AGAR</name>
<dbReference type="GO" id="GO:0000179">
    <property type="term" value="F:rRNA (adenine-N6,N6-)-dimethyltransferase activity"/>
    <property type="evidence" value="ECO:0007669"/>
    <property type="project" value="TreeGrafter"/>
</dbReference>
<reference evidence="8 9" key="1">
    <citation type="journal article" date="2018" name="Evol. Lett.">
        <title>Horizontal gene cluster transfer increased hallucinogenic mushroom diversity.</title>
        <authorList>
            <person name="Reynolds H.T."/>
            <person name="Vijayakumar V."/>
            <person name="Gluck-Thaler E."/>
            <person name="Korotkin H.B."/>
            <person name="Matheny P.B."/>
            <person name="Slot J.C."/>
        </authorList>
    </citation>
    <scope>NUCLEOTIDE SEQUENCE [LARGE SCALE GENOMIC DNA]</scope>
    <source>
        <strain evidence="8 9">SRW20</strain>
    </source>
</reference>